<evidence type="ECO:0000256" key="1">
    <source>
        <dbReference type="ARBA" id="ARBA00006460"/>
    </source>
</evidence>
<dbReference type="RefSeq" id="XP_014144659.1">
    <property type="nucleotide sequence ID" value="XM_014289184.1"/>
</dbReference>
<dbReference type="Proteomes" id="UP000054560">
    <property type="component" value="Unassembled WGS sequence"/>
</dbReference>
<organism evidence="8 9">
    <name type="scientific">Sphaeroforma arctica JP610</name>
    <dbReference type="NCBI Taxonomy" id="667725"/>
    <lineage>
        <taxon>Eukaryota</taxon>
        <taxon>Ichthyosporea</taxon>
        <taxon>Ichthyophonida</taxon>
        <taxon>Sphaeroforma</taxon>
    </lineage>
</organism>
<keyword evidence="9" id="KW-1185">Reference proteome</keyword>
<dbReference type="PANTHER" id="PTHR19376:SF37">
    <property type="entry name" value="DNA-DIRECTED RNA POLYMERASE II SUBUNIT RPB1"/>
    <property type="match status" value="1"/>
</dbReference>
<evidence type="ECO:0000256" key="3">
    <source>
        <dbReference type="ARBA" id="ARBA00022478"/>
    </source>
</evidence>
<dbReference type="InterPro" id="IPR045867">
    <property type="entry name" value="DNA-dir_RpoC_beta_prime"/>
</dbReference>
<dbReference type="EMBL" id="KQ250293">
    <property type="protein sequence ID" value="KNC70757.1"/>
    <property type="molecule type" value="Genomic_DNA"/>
</dbReference>
<dbReference type="InterPro" id="IPR044893">
    <property type="entry name" value="RNA_pol_Rpb1_clamp_domain"/>
</dbReference>
<keyword evidence="5" id="KW-0548">Nucleotidyltransferase</keyword>
<feature type="non-terminal residue" evidence="8">
    <location>
        <position position="64"/>
    </location>
</feature>
<dbReference type="AlphaFoldDB" id="A0A0L0F241"/>
<evidence type="ECO:0000259" key="7">
    <source>
        <dbReference type="Pfam" id="PF04997"/>
    </source>
</evidence>
<comment type="similarity">
    <text evidence="1">Belongs to the RNA polymerase beta' chain family.</text>
</comment>
<protein>
    <recommendedName>
        <fullName evidence="2">DNA-directed RNA polymerase</fullName>
        <ecNumber evidence="2">2.7.7.6</ecNumber>
    </recommendedName>
</protein>
<dbReference type="GO" id="GO:0003677">
    <property type="term" value="F:DNA binding"/>
    <property type="evidence" value="ECO:0007669"/>
    <property type="project" value="InterPro"/>
</dbReference>
<name>A0A0L0F241_9EUKA</name>
<keyword evidence="6" id="KW-0804">Transcription</keyword>
<proteinExistence type="inferred from homology"/>
<dbReference type="InterPro" id="IPR007080">
    <property type="entry name" value="RNA_pol_Rpb1_1"/>
</dbReference>
<feature type="domain" description="RNA polymerase Rpb1" evidence="7">
    <location>
        <begin position="1"/>
        <end position="63"/>
    </location>
</feature>
<evidence type="ECO:0000256" key="4">
    <source>
        <dbReference type="ARBA" id="ARBA00022679"/>
    </source>
</evidence>
<dbReference type="eggNOG" id="KOG0260">
    <property type="taxonomic scope" value="Eukaryota"/>
</dbReference>
<evidence type="ECO:0000313" key="9">
    <source>
        <dbReference type="Proteomes" id="UP000054560"/>
    </source>
</evidence>
<dbReference type="STRING" id="667725.A0A0L0F241"/>
<dbReference type="OrthoDB" id="270392at2759"/>
<feature type="non-terminal residue" evidence="8">
    <location>
        <position position="1"/>
    </location>
</feature>
<dbReference type="GO" id="GO:0003899">
    <property type="term" value="F:DNA-directed RNA polymerase activity"/>
    <property type="evidence" value="ECO:0007669"/>
    <property type="project" value="UniProtKB-EC"/>
</dbReference>
<keyword evidence="4" id="KW-0808">Transferase</keyword>
<keyword evidence="3" id="KW-0240">DNA-directed RNA polymerase</keyword>
<gene>
    <name evidence="8" type="ORF">SARC_16715</name>
</gene>
<dbReference type="GO" id="GO:0006351">
    <property type="term" value="P:DNA-templated transcription"/>
    <property type="evidence" value="ECO:0007669"/>
    <property type="project" value="InterPro"/>
</dbReference>
<evidence type="ECO:0000313" key="8">
    <source>
        <dbReference type="EMBL" id="KNC70757.1"/>
    </source>
</evidence>
<evidence type="ECO:0000256" key="6">
    <source>
        <dbReference type="ARBA" id="ARBA00023163"/>
    </source>
</evidence>
<dbReference type="GO" id="GO:0005665">
    <property type="term" value="C:RNA polymerase II, core complex"/>
    <property type="evidence" value="ECO:0007669"/>
    <property type="project" value="TreeGrafter"/>
</dbReference>
<reference evidence="8 9" key="1">
    <citation type="submission" date="2011-02" db="EMBL/GenBank/DDBJ databases">
        <title>The Genome Sequence of Sphaeroforma arctica JP610.</title>
        <authorList>
            <consortium name="The Broad Institute Genome Sequencing Platform"/>
            <person name="Russ C."/>
            <person name="Cuomo C."/>
            <person name="Young S.K."/>
            <person name="Zeng Q."/>
            <person name="Gargeya S."/>
            <person name="Alvarado L."/>
            <person name="Berlin A."/>
            <person name="Chapman S.B."/>
            <person name="Chen Z."/>
            <person name="Freedman E."/>
            <person name="Gellesch M."/>
            <person name="Goldberg J."/>
            <person name="Griggs A."/>
            <person name="Gujja S."/>
            <person name="Heilman E."/>
            <person name="Heiman D."/>
            <person name="Howarth C."/>
            <person name="Mehta T."/>
            <person name="Neiman D."/>
            <person name="Pearson M."/>
            <person name="Roberts A."/>
            <person name="Saif S."/>
            <person name="Shea T."/>
            <person name="Shenoy N."/>
            <person name="Sisk P."/>
            <person name="Stolte C."/>
            <person name="Sykes S."/>
            <person name="White J."/>
            <person name="Yandava C."/>
            <person name="Burger G."/>
            <person name="Gray M.W."/>
            <person name="Holland P.W.H."/>
            <person name="King N."/>
            <person name="Lang F.B.F."/>
            <person name="Roger A.J."/>
            <person name="Ruiz-Trillo I."/>
            <person name="Haas B."/>
            <person name="Nusbaum C."/>
            <person name="Birren B."/>
        </authorList>
    </citation>
    <scope>NUCLEOTIDE SEQUENCE [LARGE SCALE GENOMIC DNA]</scope>
    <source>
        <strain evidence="8 9">JP610</strain>
    </source>
</reference>
<dbReference type="GeneID" id="25917219"/>
<evidence type="ECO:0000256" key="2">
    <source>
        <dbReference type="ARBA" id="ARBA00012418"/>
    </source>
</evidence>
<evidence type="ECO:0000256" key="5">
    <source>
        <dbReference type="ARBA" id="ARBA00022695"/>
    </source>
</evidence>
<accession>A0A0L0F241</accession>
<dbReference type="SUPFAM" id="SSF64484">
    <property type="entry name" value="beta and beta-prime subunits of DNA dependent RNA-polymerase"/>
    <property type="match status" value="1"/>
</dbReference>
<dbReference type="Pfam" id="PF04997">
    <property type="entry name" value="RNA_pol_Rpb1_1"/>
    <property type="match status" value="1"/>
</dbReference>
<dbReference type="PANTHER" id="PTHR19376">
    <property type="entry name" value="DNA-DIRECTED RNA POLYMERASE"/>
    <property type="match status" value="1"/>
</dbReference>
<sequence length="64" mass="7130">GLADPRLGTMEREMKCQSCHGSSKDCPGHFGHIELAKPVYHVGFIKTVVQIMRCVCFHCSRLLA</sequence>
<dbReference type="EC" id="2.7.7.6" evidence="2"/>
<dbReference type="Gene3D" id="4.10.860.120">
    <property type="entry name" value="RNA polymerase II, clamp domain"/>
    <property type="match status" value="1"/>
</dbReference>